<dbReference type="RefSeq" id="WP_054971377.1">
    <property type="nucleotide sequence ID" value="NZ_LJCO01000103.1"/>
</dbReference>
<keyword evidence="2" id="KW-0812">Transmembrane</keyword>
<evidence type="ECO:0000313" key="4">
    <source>
        <dbReference type="Proteomes" id="UP000050482"/>
    </source>
</evidence>
<feature type="transmembrane region" description="Helical" evidence="2">
    <location>
        <begin position="43"/>
        <end position="65"/>
    </location>
</feature>
<gene>
    <name evidence="3" type="ORF">AN477_22205</name>
</gene>
<proteinExistence type="predicted"/>
<keyword evidence="2" id="KW-1133">Transmembrane helix</keyword>
<protein>
    <submittedName>
        <fullName evidence="3">Uncharacterized protein</fullName>
    </submittedName>
</protein>
<keyword evidence="2" id="KW-0472">Membrane</keyword>
<dbReference type="OrthoDB" id="2375869at2"/>
<dbReference type="Proteomes" id="UP000050482">
    <property type="component" value="Unassembled WGS sequence"/>
</dbReference>
<feature type="transmembrane region" description="Helical" evidence="2">
    <location>
        <begin position="105"/>
        <end position="124"/>
    </location>
</feature>
<comment type="caution">
    <text evidence="3">The sequence shown here is derived from an EMBL/GenBank/DDBJ whole genome shotgun (WGS) entry which is preliminary data.</text>
</comment>
<organism evidence="3 4">
    <name type="scientific">Alicyclobacillus ferrooxydans</name>
    <dbReference type="NCBI Taxonomy" id="471514"/>
    <lineage>
        <taxon>Bacteria</taxon>
        <taxon>Bacillati</taxon>
        <taxon>Bacillota</taxon>
        <taxon>Bacilli</taxon>
        <taxon>Bacillales</taxon>
        <taxon>Alicyclobacillaceae</taxon>
        <taxon>Alicyclobacillus</taxon>
    </lineage>
</organism>
<evidence type="ECO:0000313" key="3">
    <source>
        <dbReference type="EMBL" id="KPV39810.1"/>
    </source>
</evidence>
<feature type="compositionally biased region" description="Polar residues" evidence="1">
    <location>
        <begin position="1"/>
        <end position="13"/>
    </location>
</feature>
<dbReference type="AlphaFoldDB" id="A0A0P9CT17"/>
<dbReference type="STRING" id="471514.AN477_22205"/>
<accession>A0A0P9CT17</accession>
<evidence type="ECO:0000256" key="1">
    <source>
        <dbReference type="SAM" id="MobiDB-lite"/>
    </source>
</evidence>
<evidence type="ECO:0000256" key="2">
    <source>
        <dbReference type="SAM" id="Phobius"/>
    </source>
</evidence>
<keyword evidence="4" id="KW-1185">Reference proteome</keyword>
<dbReference type="PATRIC" id="fig|471514.4.peg.1253"/>
<dbReference type="EMBL" id="LJCO01000103">
    <property type="protein sequence ID" value="KPV39810.1"/>
    <property type="molecule type" value="Genomic_DNA"/>
</dbReference>
<reference evidence="3 4" key="1">
    <citation type="submission" date="2015-09" db="EMBL/GenBank/DDBJ databases">
        <title>Draft genome sequence of Alicyclobacillus ferrooxydans DSM 22381.</title>
        <authorList>
            <person name="Hemp J."/>
        </authorList>
    </citation>
    <scope>NUCLEOTIDE SEQUENCE [LARGE SCALE GENOMIC DNA]</scope>
    <source>
        <strain evidence="3 4">TC-34</strain>
    </source>
</reference>
<sequence>MGSQQSRKGQNRQPRSEGRARVVNMRAWKARKKIRTMRGRSSWARYVLLQLSYLLVIFAVGSAILSCIPSSVQFESIIWAWFFSSVGAAAALILQVLLERKWSTRFLFIYLACMAVSLVAGLVWA</sequence>
<feature type="transmembrane region" description="Helical" evidence="2">
    <location>
        <begin position="77"/>
        <end position="98"/>
    </location>
</feature>
<feature type="region of interest" description="Disordered" evidence="1">
    <location>
        <begin position="1"/>
        <end position="20"/>
    </location>
</feature>
<name>A0A0P9CT17_9BACL</name>